<dbReference type="EMBL" id="CP040333">
    <property type="protein sequence ID" value="QCS45121.1"/>
    <property type="molecule type" value="Genomic_DNA"/>
</dbReference>
<feature type="compositionally biased region" description="Basic and acidic residues" evidence="1">
    <location>
        <begin position="320"/>
        <end position="332"/>
    </location>
</feature>
<proteinExistence type="predicted"/>
<dbReference type="RefSeq" id="WP_138247509.1">
    <property type="nucleotide sequence ID" value="NZ_CP040333.1"/>
</dbReference>
<feature type="region of interest" description="Disordered" evidence="1">
    <location>
        <begin position="932"/>
        <end position="954"/>
    </location>
</feature>
<dbReference type="InterPro" id="IPR036390">
    <property type="entry name" value="WH_DNA-bd_sf"/>
</dbReference>
<dbReference type="SUPFAM" id="SSF46785">
    <property type="entry name" value="Winged helix' DNA-binding domain"/>
    <property type="match status" value="1"/>
</dbReference>
<dbReference type="AlphaFoldDB" id="A0A4P8WSV2"/>
<dbReference type="GeneID" id="40268187"/>
<sequence>MAGLTITRERSRAAIDSIEEPAAAPMKLWKQLARRDSPLLKPLAQALHEAADGATSWVTLDEELSISAMDGRYAAEGYAALEDEDALHRWLDLTTDLEGPTSLGFPWTLEDVETGPVAVLEAADVSPTIEIVLTPEWFDDHRRDRRERLLAWVVDVLSSAIDIRLLGNAYTQRRLVSDHADVLPSSVTEAVNDHLLNGPDVGDGPTAERAQEAVDSLAWDHPAWRVLLAVDETNAERLPYRRLYNDPRFSDVSESGVRKRVQRLKDLGLVEPVDVNGDRHVALLPPARPALEAFRDEYLSDVPAPAPESRASGLTAADGTEAKTAGRDRDVSDPPNSPAGAVCSRPHVSGGEAGEAVEPENTEAAAEAASKDRLPAPSNGWLRLDQHHAAAAAGGDADIALCDEPVAKRDDPRSYSVSYDDDRDEVVVEIEADPDFVKTGARLAAALLDDRLMSTVLTTDRLAGGPDRDGLDGLEESNPIVLRRARHLGYLPKDGESANAFRSRLMEERRTLLKGLEEVAGSDGLTNMEAASRLLQRAHGLIGTVTHVYDLLGVDLVRRVTFPEFSRNWKSKRKGIAKFVSTAVSIGSKFLSESDHGSGYYVPHRILFEDREDKREYNLGTPQIRGDGSGEPIGSWVFAGPGIADLEGPLRERLEVGPGDLQEDGENFAPIGVDVDIVQGFRREAVAEVLARLGRIKRLEPTRRATSLLFGLLGNVSDVAAAIYALGAEDPGDGRDLELSELRFALSTLPADRLLPGVGKPGLSTIVAALIEADEPLSKAALADAAGVSKQTVRNHRERLEAFGLLDVLETDAGRADVYRLRLPFRKERNASDAPAPRFLVDEPDTVGEWGGTWSLRDAIDQALADTGVGWLINEDYELWEDLENGDPEALSRLVERWPWLRSWVDVLAPLLGGETGGRGWDWAGGPYRLEARLGTDPPDRQTSLASFEAAEAD</sequence>
<accession>A0A4P8WSV2</accession>
<evidence type="ECO:0000313" key="3">
    <source>
        <dbReference type="EMBL" id="QCS45121.1"/>
    </source>
</evidence>
<evidence type="ECO:0000259" key="2">
    <source>
        <dbReference type="Pfam" id="PF08279"/>
    </source>
</evidence>
<protein>
    <submittedName>
        <fullName evidence="3">HTH domain-containing protein</fullName>
    </submittedName>
</protein>
<feature type="region of interest" description="Disordered" evidence="1">
    <location>
        <begin position="302"/>
        <end position="360"/>
    </location>
</feature>
<organism evidence="3 4">
    <name type="scientific">Natrinema versiforme</name>
    <dbReference type="NCBI Taxonomy" id="88724"/>
    <lineage>
        <taxon>Archaea</taxon>
        <taxon>Methanobacteriati</taxon>
        <taxon>Methanobacteriota</taxon>
        <taxon>Stenosarchaea group</taxon>
        <taxon>Halobacteria</taxon>
        <taxon>Halobacteriales</taxon>
        <taxon>Natrialbaceae</taxon>
        <taxon>Natrinema</taxon>
    </lineage>
</organism>
<geneLocation type="plasmid" evidence="4">
    <name>pnve19</name>
</geneLocation>
<dbReference type="InterPro" id="IPR013196">
    <property type="entry name" value="HTH_11"/>
</dbReference>
<dbReference type="Proteomes" id="UP000302218">
    <property type="component" value="Plasmid pNVE19"/>
</dbReference>
<keyword evidence="3" id="KW-0614">Plasmid</keyword>
<evidence type="ECO:0000313" key="4">
    <source>
        <dbReference type="Proteomes" id="UP000302218"/>
    </source>
</evidence>
<dbReference type="Gene3D" id="1.10.10.10">
    <property type="entry name" value="Winged helix-like DNA-binding domain superfamily/Winged helix DNA-binding domain"/>
    <property type="match status" value="1"/>
</dbReference>
<dbReference type="Pfam" id="PF08279">
    <property type="entry name" value="HTH_11"/>
    <property type="match status" value="1"/>
</dbReference>
<name>A0A4P8WSV2_9EURY</name>
<dbReference type="InterPro" id="IPR036388">
    <property type="entry name" value="WH-like_DNA-bd_sf"/>
</dbReference>
<dbReference type="OrthoDB" id="197841at2157"/>
<feature type="domain" description="Helix-turn-helix type 11" evidence="2">
    <location>
        <begin position="764"/>
        <end position="813"/>
    </location>
</feature>
<reference evidence="4" key="1">
    <citation type="submission" date="2019-05" db="EMBL/GenBank/DDBJ databases">
        <title>Genome sequence and methylation pattern of the halophilic Archaeon Natrinema versiforme BOL5-4.</title>
        <authorList>
            <person name="DasSarma P."/>
            <person name="Anton B.P."/>
            <person name="DasSarma S.L."/>
            <person name="Martinez F.L."/>
            <person name="Guzman D."/>
            <person name="Roberts R.J."/>
            <person name="DasSarma S."/>
        </authorList>
    </citation>
    <scope>NUCLEOTIDE SEQUENCE [LARGE SCALE GENOMIC DNA]</scope>
    <source>
        <strain evidence="4">BOL5-4</strain>
        <plasmid evidence="4">pnve19</plasmid>
    </source>
</reference>
<evidence type="ECO:0000256" key="1">
    <source>
        <dbReference type="SAM" id="MobiDB-lite"/>
    </source>
</evidence>
<gene>
    <name evidence="3" type="ORF">FEJ81_22905</name>
</gene>
<dbReference type="KEGG" id="nvr:FEJ81_22905"/>